<evidence type="ECO:0000313" key="2">
    <source>
        <dbReference type="Proteomes" id="UP000095283"/>
    </source>
</evidence>
<keyword evidence="1" id="KW-1133">Transmembrane helix</keyword>
<keyword evidence="1" id="KW-0472">Membrane</keyword>
<accession>A0A1I7WUM4</accession>
<evidence type="ECO:0000313" key="3">
    <source>
        <dbReference type="WBParaSite" id="Hba_08835"/>
    </source>
</evidence>
<proteinExistence type="predicted"/>
<protein>
    <submittedName>
        <fullName evidence="3">Uncharacterized protein</fullName>
    </submittedName>
</protein>
<feature type="transmembrane region" description="Helical" evidence="1">
    <location>
        <begin position="79"/>
        <end position="97"/>
    </location>
</feature>
<dbReference type="Proteomes" id="UP000095283">
    <property type="component" value="Unplaced"/>
</dbReference>
<sequence length="115" mass="13619">MKTSSKHLPVVKFPCTLQIRLPVLIIDLRIISASQEYFDCLIFLQILVKNMYKIFRITSILVETIFLDLEICNIYRLNSLAYLFTIMFLIFSTTHLLKFQIRVMFNILNIICRPI</sequence>
<keyword evidence="1" id="KW-0812">Transmembrane</keyword>
<evidence type="ECO:0000256" key="1">
    <source>
        <dbReference type="SAM" id="Phobius"/>
    </source>
</evidence>
<dbReference type="AlphaFoldDB" id="A0A1I7WUM4"/>
<reference evidence="3" key="1">
    <citation type="submission" date="2016-11" db="UniProtKB">
        <authorList>
            <consortium name="WormBaseParasite"/>
        </authorList>
    </citation>
    <scope>IDENTIFICATION</scope>
</reference>
<name>A0A1I7WUM4_HETBA</name>
<keyword evidence="2" id="KW-1185">Reference proteome</keyword>
<dbReference type="WBParaSite" id="Hba_08835">
    <property type="protein sequence ID" value="Hba_08835"/>
    <property type="gene ID" value="Hba_08835"/>
</dbReference>
<organism evidence="2 3">
    <name type="scientific">Heterorhabditis bacteriophora</name>
    <name type="common">Entomopathogenic nematode worm</name>
    <dbReference type="NCBI Taxonomy" id="37862"/>
    <lineage>
        <taxon>Eukaryota</taxon>
        <taxon>Metazoa</taxon>
        <taxon>Ecdysozoa</taxon>
        <taxon>Nematoda</taxon>
        <taxon>Chromadorea</taxon>
        <taxon>Rhabditida</taxon>
        <taxon>Rhabditina</taxon>
        <taxon>Rhabditomorpha</taxon>
        <taxon>Strongyloidea</taxon>
        <taxon>Heterorhabditidae</taxon>
        <taxon>Heterorhabditis</taxon>
    </lineage>
</organism>